<name>A0A2M7V2N3_9BACT</name>
<evidence type="ECO:0000313" key="6">
    <source>
        <dbReference type="EMBL" id="PIZ92696.1"/>
    </source>
</evidence>
<gene>
    <name evidence="6" type="ORF">COX83_03750</name>
</gene>
<dbReference type="Gene3D" id="3.90.76.10">
    <property type="entry name" value="Dipeptide-binding Protein, Domain 1"/>
    <property type="match status" value="1"/>
</dbReference>
<evidence type="ECO:0000256" key="3">
    <source>
        <dbReference type="ARBA" id="ARBA00022729"/>
    </source>
</evidence>
<reference evidence="7" key="1">
    <citation type="submission" date="2017-09" db="EMBL/GenBank/DDBJ databases">
        <title>Depth-based differentiation of microbial function through sediment-hosted aquifers and enrichment of novel symbionts in the deep terrestrial subsurface.</title>
        <authorList>
            <person name="Probst A.J."/>
            <person name="Ladd B."/>
            <person name="Jarett J.K."/>
            <person name="Geller-Mcgrath D.E."/>
            <person name="Sieber C.M.K."/>
            <person name="Emerson J.B."/>
            <person name="Anantharaman K."/>
            <person name="Thomas B.C."/>
            <person name="Malmstrom R."/>
            <person name="Stieglmeier M."/>
            <person name="Klingl A."/>
            <person name="Woyke T."/>
            <person name="Ryan C.M."/>
            <person name="Banfield J.F."/>
        </authorList>
    </citation>
    <scope>NUCLEOTIDE SEQUENCE [LARGE SCALE GENOMIC DNA]</scope>
</reference>
<dbReference type="Gene3D" id="3.10.105.10">
    <property type="entry name" value="Dipeptide-binding Protein, Domain 3"/>
    <property type="match status" value="1"/>
</dbReference>
<proteinExistence type="inferred from homology"/>
<feature type="domain" description="Solute-binding protein family 5" evidence="5">
    <location>
        <begin position="141"/>
        <end position="421"/>
    </location>
</feature>
<keyword evidence="4" id="KW-0812">Transmembrane</keyword>
<dbReference type="SUPFAM" id="SSF53850">
    <property type="entry name" value="Periplasmic binding protein-like II"/>
    <property type="match status" value="1"/>
</dbReference>
<dbReference type="PANTHER" id="PTHR30290:SF9">
    <property type="entry name" value="OLIGOPEPTIDE-BINDING PROTEIN APPA"/>
    <property type="match status" value="1"/>
</dbReference>
<organism evidence="6 7">
    <name type="scientific">Candidatus Magasanikbacteria bacterium CG_4_10_14_0_2_um_filter_41_31</name>
    <dbReference type="NCBI Taxonomy" id="1974639"/>
    <lineage>
        <taxon>Bacteria</taxon>
        <taxon>Candidatus Magasanikiibacteriota</taxon>
    </lineage>
</organism>
<comment type="caution">
    <text evidence="6">The sequence shown here is derived from an EMBL/GenBank/DDBJ whole genome shotgun (WGS) entry which is preliminary data.</text>
</comment>
<dbReference type="GO" id="GO:1904680">
    <property type="term" value="F:peptide transmembrane transporter activity"/>
    <property type="evidence" value="ECO:0007669"/>
    <property type="project" value="TreeGrafter"/>
</dbReference>
<dbReference type="InterPro" id="IPR000914">
    <property type="entry name" value="SBP_5_dom"/>
</dbReference>
<dbReference type="AlphaFoldDB" id="A0A2M7V2N3"/>
<sequence>MRSISFLKNVVQSLKKKVGRSHVVTPLVSHDHDVTLIRSLRGKRTPSIKQWAMLPGLLSVREKRLFMFSGVVFACSLLWFGYTLLSTHLTTVPAVGGRYTEAVVGSPQRINPLFASTNDTDVDLTRLVYSGLMRHDNFQHLVPDLATTPPAISEDKLVYTFSLKQDVHWHDGEPFTADDVIFTFDAIQDPVINSPLLVSFQGIKVEKLDEYTVRFTLAEPFPAFPSSLTVGILPEHVWQGISAEQLRLSPKNTQPIGTGPYKFSKLLKDDSGRIVRYELSRFDEWYRQSPYIKEFVFSFYNAYAGPGGAIQDLREKKVDGLHFVPYDLRSQVARKHLVLRTLQLPQYTALMFNQSHTTVLKELDVRKMLSCSIDKERILRETLDNEGQIIHSPVLPGFPGYDPERKTERCDIATANETLDKTYDRLSVDEYRTMLLDEEIVRYKESLVSVSSTPEGEGVKEERTVDVPEDVLQQMKDAIETRIDLAQPFYRVDDDKHIVTLTIVTSDTTEYSQAAHIVASMWQELGIVTNISLVPAKDISKQVLKERNYDVLLYGMIVGEDPDQYAFWHSSQVNFPGLNLSQYSNKEIDSILEDARETTDGEAEIALYIKFQDQLQDDIPAVFLYMPTYTYALSDIVQGFDVSRISHPADRFNNIESWFIKTKKVWNRHAGS</sequence>
<accession>A0A2M7V2N3</accession>
<keyword evidence="3" id="KW-0732">Signal</keyword>
<dbReference type="Proteomes" id="UP000230078">
    <property type="component" value="Unassembled WGS sequence"/>
</dbReference>
<dbReference type="GO" id="GO:0042597">
    <property type="term" value="C:periplasmic space"/>
    <property type="evidence" value="ECO:0007669"/>
    <property type="project" value="UniProtKB-ARBA"/>
</dbReference>
<dbReference type="PIRSF" id="PIRSF002741">
    <property type="entry name" value="MppA"/>
    <property type="match status" value="1"/>
</dbReference>
<comment type="similarity">
    <text evidence="1">Belongs to the bacterial solute-binding protein 5 family.</text>
</comment>
<keyword evidence="2" id="KW-0813">Transport</keyword>
<evidence type="ECO:0000256" key="4">
    <source>
        <dbReference type="SAM" id="Phobius"/>
    </source>
</evidence>
<evidence type="ECO:0000259" key="5">
    <source>
        <dbReference type="Pfam" id="PF00496"/>
    </source>
</evidence>
<keyword evidence="4" id="KW-0472">Membrane</keyword>
<dbReference type="InterPro" id="IPR030678">
    <property type="entry name" value="Peptide/Ni-bd"/>
</dbReference>
<dbReference type="EMBL" id="PFPI01000051">
    <property type="protein sequence ID" value="PIZ92696.1"/>
    <property type="molecule type" value="Genomic_DNA"/>
</dbReference>
<protein>
    <recommendedName>
        <fullName evidence="5">Solute-binding protein family 5 domain-containing protein</fullName>
    </recommendedName>
</protein>
<dbReference type="Pfam" id="PF00496">
    <property type="entry name" value="SBP_bac_5"/>
    <property type="match status" value="1"/>
</dbReference>
<dbReference type="GO" id="GO:0015833">
    <property type="term" value="P:peptide transport"/>
    <property type="evidence" value="ECO:0007669"/>
    <property type="project" value="TreeGrafter"/>
</dbReference>
<dbReference type="GO" id="GO:0043190">
    <property type="term" value="C:ATP-binding cassette (ABC) transporter complex"/>
    <property type="evidence" value="ECO:0007669"/>
    <property type="project" value="InterPro"/>
</dbReference>
<feature type="transmembrane region" description="Helical" evidence="4">
    <location>
        <begin position="65"/>
        <end position="85"/>
    </location>
</feature>
<keyword evidence="4" id="KW-1133">Transmembrane helix</keyword>
<dbReference type="CDD" id="cd08513">
    <property type="entry name" value="PBP2_thermophilic_Hb8_like"/>
    <property type="match status" value="1"/>
</dbReference>
<dbReference type="Gene3D" id="3.40.190.10">
    <property type="entry name" value="Periplasmic binding protein-like II"/>
    <property type="match status" value="1"/>
</dbReference>
<evidence type="ECO:0000313" key="7">
    <source>
        <dbReference type="Proteomes" id="UP000230078"/>
    </source>
</evidence>
<evidence type="ECO:0000256" key="2">
    <source>
        <dbReference type="ARBA" id="ARBA00022448"/>
    </source>
</evidence>
<dbReference type="InterPro" id="IPR039424">
    <property type="entry name" value="SBP_5"/>
</dbReference>
<evidence type="ECO:0000256" key="1">
    <source>
        <dbReference type="ARBA" id="ARBA00005695"/>
    </source>
</evidence>
<dbReference type="PANTHER" id="PTHR30290">
    <property type="entry name" value="PERIPLASMIC BINDING COMPONENT OF ABC TRANSPORTER"/>
    <property type="match status" value="1"/>
</dbReference>